<accession>A0A8S5LWH6</accession>
<evidence type="ECO:0000313" key="1">
    <source>
        <dbReference type="EMBL" id="DAD74316.1"/>
    </source>
</evidence>
<protein>
    <submittedName>
        <fullName evidence="1">Tail protein</fullName>
    </submittedName>
</protein>
<name>A0A8S5LWH6_9CAUD</name>
<sequence>MIKDNLPLFVYKIKQMKELIDAEDVEIEYLYSFFEELSNEFNIFSCNDTIERFERDYAIEPNVELSISQRRLKILVKKYQKLLPTIANLEDTIKSLLNADVVKIKEVGCRFDIYVGSASLLENMDIAKKFFKDIRPAHFDYKFINSVPRDEVATIYIGVGEFTHKKMKFEVVE</sequence>
<dbReference type="Pfam" id="PF10076">
    <property type="entry name" value="Phage_Mu_Gp48"/>
    <property type="match status" value="1"/>
</dbReference>
<reference evidence="1" key="1">
    <citation type="journal article" date="2021" name="Proc. Natl. Acad. Sci. U.S.A.">
        <title>A Catalog of Tens of Thousands of Viruses from Human Metagenomes Reveals Hidden Associations with Chronic Diseases.</title>
        <authorList>
            <person name="Tisza M.J."/>
            <person name="Buck C.B."/>
        </authorList>
    </citation>
    <scope>NUCLEOTIDE SEQUENCE</scope>
    <source>
        <strain evidence="1">CtabX13</strain>
    </source>
</reference>
<dbReference type="EMBL" id="BK014758">
    <property type="protein sequence ID" value="DAD74316.1"/>
    <property type="molecule type" value="Genomic_DNA"/>
</dbReference>
<organism evidence="1">
    <name type="scientific">Siphoviridae sp. ctabX13</name>
    <dbReference type="NCBI Taxonomy" id="2826389"/>
    <lineage>
        <taxon>Viruses</taxon>
        <taxon>Duplodnaviria</taxon>
        <taxon>Heunggongvirae</taxon>
        <taxon>Uroviricota</taxon>
        <taxon>Caudoviricetes</taxon>
    </lineage>
</organism>
<dbReference type="InterPro" id="IPR018755">
    <property type="entry name" value="Phage_Mu_Gp48"/>
</dbReference>
<proteinExistence type="predicted"/>